<evidence type="ECO:0000313" key="1">
    <source>
        <dbReference type="EMBL" id="KAH3719762.1"/>
    </source>
</evidence>
<sequence length="57" mass="6277">MNSENTKFDETYHIQVKDAISAIASIVSNCPVNPVTIDEFEKALKTMHKGKAADILV</sequence>
<protein>
    <submittedName>
        <fullName evidence="1">Uncharacterized protein</fullName>
    </submittedName>
</protein>
<evidence type="ECO:0000313" key="2">
    <source>
        <dbReference type="Proteomes" id="UP000828390"/>
    </source>
</evidence>
<name>A0A9D4HIB0_DREPO</name>
<gene>
    <name evidence="1" type="ORF">DPMN_062633</name>
</gene>
<reference evidence="1" key="2">
    <citation type="submission" date="2020-11" db="EMBL/GenBank/DDBJ databases">
        <authorList>
            <person name="McCartney M.A."/>
            <person name="Auch B."/>
            <person name="Kono T."/>
            <person name="Mallez S."/>
            <person name="Becker A."/>
            <person name="Gohl D.M."/>
            <person name="Silverstein K.A.T."/>
            <person name="Koren S."/>
            <person name="Bechman K.B."/>
            <person name="Herman A."/>
            <person name="Abrahante J.E."/>
            <person name="Garbe J."/>
        </authorList>
    </citation>
    <scope>NUCLEOTIDE SEQUENCE</scope>
    <source>
        <strain evidence="1">Duluth1</strain>
        <tissue evidence="1">Whole animal</tissue>
    </source>
</reference>
<keyword evidence="2" id="KW-1185">Reference proteome</keyword>
<dbReference type="Proteomes" id="UP000828390">
    <property type="component" value="Unassembled WGS sequence"/>
</dbReference>
<dbReference type="AlphaFoldDB" id="A0A9D4HIB0"/>
<accession>A0A9D4HIB0</accession>
<organism evidence="1 2">
    <name type="scientific">Dreissena polymorpha</name>
    <name type="common">Zebra mussel</name>
    <name type="synonym">Mytilus polymorpha</name>
    <dbReference type="NCBI Taxonomy" id="45954"/>
    <lineage>
        <taxon>Eukaryota</taxon>
        <taxon>Metazoa</taxon>
        <taxon>Spiralia</taxon>
        <taxon>Lophotrochozoa</taxon>
        <taxon>Mollusca</taxon>
        <taxon>Bivalvia</taxon>
        <taxon>Autobranchia</taxon>
        <taxon>Heteroconchia</taxon>
        <taxon>Euheterodonta</taxon>
        <taxon>Imparidentia</taxon>
        <taxon>Neoheterodontei</taxon>
        <taxon>Myida</taxon>
        <taxon>Dreissenoidea</taxon>
        <taxon>Dreissenidae</taxon>
        <taxon>Dreissena</taxon>
    </lineage>
</organism>
<dbReference type="EMBL" id="JAIWYP010000013">
    <property type="protein sequence ID" value="KAH3719762.1"/>
    <property type="molecule type" value="Genomic_DNA"/>
</dbReference>
<comment type="caution">
    <text evidence="1">The sequence shown here is derived from an EMBL/GenBank/DDBJ whole genome shotgun (WGS) entry which is preliminary data.</text>
</comment>
<proteinExistence type="predicted"/>
<reference evidence="1" key="1">
    <citation type="journal article" date="2019" name="bioRxiv">
        <title>The Genome of the Zebra Mussel, Dreissena polymorpha: A Resource for Invasive Species Research.</title>
        <authorList>
            <person name="McCartney M.A."/>
            <person name="Auch B."/>
            <person name="Kono T."/>
            <person name="Mallez S."/>
            <person name="Zhang Y."/>
            <person name="Obille A."/>
            <person name="Becker A."/>
            <person name="Abrahante J.E."/>
            <person name="Garbe J."/>
            <person name="Badalamenti J.P."/>
            <person name="Herman A."/>
            <person name="Mangelson H."/>
            <person name="Liachko I."/>
            <person name="Sullivan S."/>
            <person name="Sone E.D."/>
            <person name="Koren S."/>
            <person name="Silverstein K.A.T."/>
            <person name="Beckman K.B."/>
            <person name="Gohl D.M."/>
        </authorList>
    </citation>
    <scope>NUCLEOTIDE SEQUENCE</scope>
    <source>
        <strain evidence="1">Duluth1</strain>
        <tissue evidence="1">Whole animal</tissue>
    </source>
</reference>